<keyword evidence="9" id="KW-1185">Reference proteome</keyword>
<dbReference type="SUPFAM" id="SSF46785">
    <property type="entry name" value="Winged helix' DNA-binding domain"/>
    <property type="match status" value="1"/>
</dbReference>
<dbReference type="Gene3D" id="1.10.10.10">
    <property type="entry name" value="Winged helix-like DNA-binding domain superfamily/Winged helix DNA-binding domain"/>
    <property type="match status" value="1"/>
</dbReference>
<dbReference type="Proteomes" id="UP000199334">
    <property type="component" value="Unassembled WGS sequence"/>
</dbReference>
<dbReference type="InterPro" id="IPR014757">
    <property type="entry name" value="Tscrpt_reg_IclR_C"/>
</dbReference>
<dbReference type="InterPro" id="IPR036388">
    <property type="entry name" value="WH-like_DNA-bd_sf"/>
</dbReference>
<evidence type="ECO:0000256" key="1">
    <source>
        <dbReference type="ARBA" id="ARBA00023015"/>
    </source>
</evidence>
<dbReference type="PROSITE" id="PS51077">
    <property type="entry name" value="HTH_ICLR"/>
    <property type="match status" value="1"/>
</dbReference>
<dbReference type="Gene3D" id="3.30.450.40">
    <property type="match status" value="1"/>
</dbReference>
<evidence type="ECO:0000259" key="7">
    <source>
        <dbReference type="PROSITE" id="PS51078"/>
    </source>
</evidence>
<protein>
    <recommendedName>
        <fullName evidence="5">Glycerol operon regulatory protein</fullName>
    </recommendedName>
</protein>
<feature type="domain" description="IclR-ED" evidence="7">
    <location>
        <begin position="66"/>
        <end position="249"/>
    </location>
</feature>
<dbReference type="GO" id="GO:0003700">
    <property type="term" value="F:DNA-binding transcription factor activity"/>
    <property type="evidence" value="ECO:0007669"/>
    <property type="project" value="TreeGrafter"/>
</dbReference>
<dbReference type="GO" id="GO:0003677">
    <property type="term" value="F:DNA binding"/>
    <property type="evidence" value="ECO:0007669"/>
    <property type="project" value="UniProtKB-KW"/>
</dbReference>
<evidence type="ECO:0000259" key="6">
    <source>
        <dbReference type="PROSITE" id="PS51077"/>
    </source>
</evidence>
<comment type="function">
    <text evidence="4">May be an activator protein for the gylABX operon.</text>
</comment>
<gene>
    <name evidence="8" type="ORF">SAMN05216498_2879</name>
</gene>
<dbReference type="RefSeq" id="WP_093857282.1">
    <property type="nucleotide sequence ID" value="NZ_BJVZ01000004.1"/>
</dbReference>
<dbReference type="InterPro" id="IPR029016">
    <property type="entry name" value="GAF-like_dom_sf"/>
</dbReference>
<evidence type="ECO:0000256" key="4">
    <source>
        <dbReference type="ARBA" id="ARBA00058938"/>
    </source>
</evidence>
<dbReference type="Pfam" id="PF09339">
    <property type="entry name" value="HTH_IclR"/>
    <property type="match status" value="1"/>
</dbReference>
<dbReference type="EMBL" id="FNIG01000007">
    <property type="protein sequence ID" value="SDN69691.1"/>
    <property type="molecule type" value="Genomic_DNA"/>
</dbReference>
<name>A0A1H0DI49_9BACI</name>
<dbReference type="Pfam" id="PF01614">
    <property type="entry name" value="IclR_C"/>
    <property type="match status" value="1"/>
</dbReference>
<evidence type="ECO:0000256" key="2">
    <source>
        <dbReference type="ARBA" id="ARBA00023125"/>
    </source>
</evidence>
<dbReference type="SUPFAM" id="SSF55781">
    <property type="entry name" value="GAF domain-like"/>
    <property type="match status" value="1"/>
</dbReference>
<evidence type="ECO:0000313" key="9">
    <source>
        <dbReference type="Proteomes" id="UP000199334"/>
    </source>
</evidence>
<accession>A0A1H0DI49</accession>
<keyword evidence="1" id="KW-0805">Transcription regulation</keyword>
<keyword evidence="3" id="KW-0804">Transcription</keyword>
<dbReference type="InterPro" id="IPR036390">
    <property type="entry name" value="WH_DNA-bd_sf"/>
</dbReference>
<dbReference type="GO" id="GO:0045892">
    <property type="term" value="P:negative regulation of DNA-templated transcription"/>
    <property type="evidence" value="ECO:0007669"/>
    <property type="project" value="UniProtKB-ARBA"/>
</dbReference>
<evidence type="ECO:0000256" key="3">
    <source>
        <dbReference type="ARBA" id="ARBA00023163"/>
    </source>
</evidence>
<dbReference type="STRING" id="237069.SAMN05216498_2879"/>
<reference evidence="8 9" key="1">
    <citation type="submission" date="2016-10" db="EMBL/GenBank/DDBJ databases">
        <authorList>
            <person name="de Groot N.N."/>
        </authorList>
    </citation>
    <scope>NUCLEOTIDE SEQUENCE [LARGE SCALE GENOMIC DNA]</scope>
    <source>
        <strain evidence="8 9">CGMCC 1.3442</strain>
    </source>
</reference>
<sequence>MNQSVLKALQLLDLFDEQHPELTLKEISELSRLPKPTAYRLLQALEMRGFLMKTDEQDPRYRLGLKLLGLGQLVSDQLDLRQMARPLMEGLAYTINEAVHLVVVDGHQATYIEKVDSQRALRLFTKVGQSVPLFIGSGPKLLLAYMPEEERLEVLEKHDMYSMTEEKPIDKATLWDELVMIRQKGYALSISEQDLDTTGISFPILDYQGQVLAALTVSGLSSRFEGDNLTFINKETKIAANEISKRLGYSTAKKGVH</sequence>
<evidence type="ECO:0000256" key="5">
    <source>
        <dbReference type="ARBA" id="ARBA00070406"/>
    </source>
</evidence>
<keyword evidence="2 8" id="KW-0238">DNA-binding</keyword>
<dbReference type="PANTHER" id="PTHR30136:SF24">
    <property type="entry name" value="HTH-TYPE TRANSCRIPTIONAL REPRESSOR ALLR"/>
    <property type="match status" value="1"/>
</dbReference>
<dbReference type="InterPro" id="IPR005471">
    <property type="entry name" value="Tscrpt_reg_IclR_N"/>
</dbReference>
<proteinExistence type="predicted"/>
<dbReference type="AlphaFoldDB" id="A0A1H0DI49"/>
<dbReference type="PROSITE" id="PS51078">
    <property type="entry name" value="ICLR_ED"/>
    <property type="match status" value="1"/>
</dbReference>
<dbReference type="OrthoDB" id="9791752at2"/>
<dbReference type="PANTHER" id="PTHR30136">
    <property type="entry name" value="HELIX-TURN-HELIX TRANSCRIPTIONAL REGULATOR, ICLR FAMILY"/>
    <property type="match status" value="1"/>
</dbReference>
<dbReference type="InterPro" id="IPR050707">
    <property type="entry name" value="HTH_MetabolicPath_Reg"/>
</dbReference>
<dbReference type="FunFam" id="1.10.10.10:FF:000056">
    <property type="entry name" value="IclR family transcriptional regulator"/>
    <property type="match status" value="1"/>
</dbReference>
<dbReference type="SMART" id="SM00346">
    <property type="entry name" value="HTH_ICLR"/>
    <property type="match status" value="1"/>
</dbReference>
<feature type="domain" description="HTH iclR-type" evidence="6">
    <location>
        <begin position="2"/>
        <end position="65"/>
    </location>
</feature>
<evidence type="ECO:0000313" key="8">
    <source>
        <dbReference type="EMBL" id="SDN69691.1"/>
    </source>
</evidence>
<organism evidence="8 9">
    <name type="scientific">Tenuibacillus multivorans</name>
    <dbReference type="NCBI Taxonomy" id="237069"/>
    <lineage>
        <taxon>Bacteria</taxon>
        <taxon>Bacillati</taxon>
        <taxon>Bacillota</taxon>
        <taxon>Bacilli</taxon>
        <taxon>Bacillales</taxon>
        <taxon>Bacillaceae</taxon>
        <taxon>Tenuibacillus</taxon>
    </lineage>
</organism>